<feature type="compositionally biased region" description="Low complexity" evidence="1">
    <location>
        <begin position="223"/>
        <end position="237"/>
    </location>
</feature>
<proteinExistence type="predicted"/>
<evidence type="ECO:0000256" key="1">
    <source>
        <dbReference type="SAM" id="MobiDB-lite"/>
    </source>
</evidence>
<name>A0A1X7ANG6_9GAMM</name>
<dbReference type="Proteomes" id="UP000196573">
    <property type="component" value="Unassembled WGS sequence"/>
</dbReference>
<gene>
    <name evidence="2" type="ORF">EHSB41UT_03420</name>
</gene>
<evidence type="ECO:0000313" key="2">
    <source>
        <dbReference type="EMBL" id="SMA49638.1"/>
    </source>
</evidence>
<dbReference type="EMBL" id="FWPT01000008">
    <property type="protein sequence ID" value="SMA49638.1"/>
    <property type="molecule type" value="Genomic_DNA"/>
</dbReference>
<keyword evidence="3" id="KW-1185">Reference proteome</keyword>
<protein>
    <submittedName>
        <fullName evidence="2">Uncharacterized protein</fullName>
    </submittedName>
</protein>
<reference evidence="2 3" key="1">
    <citation type="submission" date="2017-03" db="EMBL/GenBank/DDBJ databases">
        <authorList>
            <person name="Afonso C.L."/>
            <person name="Miller P.J."/>
            <person name="Scott M.A."/>
            <person name="Spackman E."/>
            <person name="Goraichik I."/>
            <person name="Dimitrov K.M."/>
            <person name="Suarez D.L."/>
            <person name="Swayne D.E."/>
        </authorList>
    </citation>
    <scope>NUCLEOTIDE SEQUENCE [LARGE SCALE GENOMIC DNA]</scope>
    <source>
        <strain evidence="2">SB41UT1</strain>
    </source>
</reference>
<evidence type="ECO:0000313" key="3">
    <source>
        <dbReference type="Proteomes" id="UP000196573"/>
    </source>
</evidence>
<dbReference type="RefSeq" id="WP_087112085.1">
    <property type="nucleotide sequence ID" value="NZ_CBCSCN010000010.1"/>
</dbReference>
<sequence length="267" mass="30067">MNTSPHGILKKTRPPAVFKPAQPSSFQDSLEANAYWNGIKVSLPEDVVLKKIDESPYDGTFQPAVDRVFSDRARPRHQLSFGTRVSIIDLPGFEGDKCTGLNLKTRKGITEKDPATARKGQLLLALDTIAEATPENFSRQVINIVYIQLKLMDIEMFQSLLEADERFKEEQKSHIRQEVDKQLALLRKAKEQRLDDRRKSHEERQAEFLGKFAESELLQSQASSDSSFSMSSSPNQSGDALTFSFMGDLKESELDTLNISSKENQAD</sequence>
<organism evidence="2 3">
    <name type="scientific">Parendozoicomonas haliclonae</name>
    <dbReference type="NCBI Taxonomy" id="1960125"/>
    <lineage>
        <taxon>Bacteria</taxon>
        <taxon>Pseudomonadati</taxon>
        <taxon>Pseudomonadota</taxon>
        <taxon>Gammaproteobacteria</taxon>
        <taxon>Oceanospirillales</taxon>
        <taxon>Endozoicomonadaceae</taxon>
        <taxon>Parendozoicomonas</taxon>
    </lineage>
</organism>
<dbReference type="AlphaFoldDB" id="A0A1X7ANG6"/>
<accession>A0A1X7ANG6</accession>
<feature type="region of interest" description="Disordered" evidence="1">
    <location>
        <begin position="223"/>
        <end position="244"/>
    </location>
</feature>